<dbReference type="EMBL" id="SKBL01000002">
    <property type="protein sequence ID" value="TFU17575.1"/>
    <property type="molecule type" value="Genomic_DNA"/>
</dbReference>
<dbReference type="RefSeq" id="WP_039456921.1">
    <property type="nucleotide sequence ID" value="NZ_JAKEDU010000004.1"/>
</dbReference>
<sequence length="260" mass="29842">MLDNDYRFKKYDILELPLEKSWGDPRPDSYRLVDPTQVGCVGHLEADKYWEARMQYIRPTVIPSVEQFEAQMVRRVPVGSAGVGLFGDDFSGPQRGRVQWGKTIGVVAVVQGSARVEVKYVGEDWPEEDRAKLASPGVWEEGLFEGESGASLRKPKVPLRFCPYKFYLNFTDIKGVSRKKVITDWEIIRLYFREEKRLGSREKAVESVKSKVEKEIFGLDRETYIVVGSIHHHYAKPQLYAVIGFIWPKKKPELPLFSGL</sequence>
<accession>A0ABY2KCV3</accession>
<dbReference type="Proteomes" id="UP000297244">
    <property type="component" value="Unassembled WGS sequence"/>
</dbReference>
<evidence type="ECO:0000313" key="1">
    <source>
        <dbReference type="EMBL" id="TFU17575.1"/>
    </source>
</evidence>
<gene>
    <name evidence="1" type="ORF">E0489_02005</name>
</gene>
<protein>
    <submittedName>
        <fullName evidence="1">Uncharacterized protein</fullName>
    </submittedName>
</protein>
<organism evidence="1 2">
    <name type="scientific">Thermus tengchongensis</name>
    <dbReference type="NCBI Taxonomy" id="1214928"/>
    <lineage>
        <taxon>Bacteria</taxon>
        <taxon>Thermotogati</taxon>
        <taxon>Deinococcota</taxon>
        <taxon>Deinococci</taxon>
        <taxon>Thermales</taxon>
        <taxon>Thermaceae</taxon>
        <taxon>Thermus</taxon>
    </lineage>
</organism>
<name>A0ABY2KCV3_9DEIN</name>
<keyword evidence="2" id="KW-1185">Reference proteome</keyword>
<evidence type="ECO:0000313" key="2">
    <source>
        <dbReference type="Proteomes" id="UP000297244"/>
    </source>
</evidence>
<comment type="caution">
    <text evidence="1">The sequence shown here is derived from an EMBL/GenBank/DDBJ whole genome shotgun (WGS) entry which is preliminary data.</text>
</comment>
<reference evidence="1 2" key="1">
    <citation type="submission" date="2019-03" db="EMBL/GenBank/DDBJ databases">
        <title>Thermus tengchongensis species for the arsenic transformation mechanism.</title>
        <authorList>
            <person name="Yuan G.C."/>
        </authorList>
    </citation>
    <scope>NUCLEOTIDE SEQUENCE [LARGE SCALE GENOMIC DNA]</scope>
    <source>
        <strain evidence="1 2">15Y</strain>
    </source>
</reference>
<proteinExistence type="predicted"/>